<evidence type="ECO:0008006" key="3">
    <source>
        <dbReference type="Google" id="ProtNLM"/>
    </source>
</evidence>
<keyword evidence="2" id="KW-1185">Reference proteome</keyword>
<sequence length="32" mass="3874">MRYSASEKLEIIRTVEASYLPVRQTRYRAVTW</sequence>
<evidence type="ECO:0000313" key="2">
    <source>
        <dbReference type="Proteomes" id="UP000244912"/>
    </source>
</evidence>
<dbReference type="AlphaFoldDB" id="A0A2R8BWQ2"/>
<proteinExistence type="predicted"/>
<reference evidence="1 2" key="1">
    <citation type="submission" date="2018-03" db="EMBL/GenBank/DDBJ databases">
        <authorList>
            <person name="Keele B.F."/>
        </authorList>
    </citation>
    <scope>NUCLEOTIDE SEQUENCE [LARGE SCALE GENOMIC DNA]</scope>
    <source>
        <strain evidence="1 2">CECT 8504</strain>
    </source>
</reference>
<gene>
    <name evidence="1" type="ORF">PAA8504_02424</name>
</gene>
<dbReference type="EMBL" id="ONZF01000005">
    <property type="protein sequence ID" value="SPJ24588.1"/>
    <property type="molecule type" value="Genomic_DNA"/>
</dbReference>
<accession>A0A2R8BWQ2</accession>
<dbReference type="Proteomes" id="UP000244912">
    <property type="component" value="Unassembled WGS sequence"/>
</dbReference>
<evidence type="ECO:0000313" key="1">
    <source>
        <dbReference type="EMBL" id="SPJ24588.1"/>
    </source>
</evidence>
<organism evidence="1 2">
    <name type="scientific">Palleronia abyssalis</name>
    <dbReference type="NCBI Taxonomy" id="1501240"/>
    <lineage>
        <taxon>Bacteria</taxon>
        <taxon>Pseudomonadati</taxon>
        <taxon>Pseudomonadota</taxon>
        <taxon>Alphaproteobacteria</taxon>
        <taxon>Rhodobacterales</taxon>
        <taxon>Roseobacteraceae</taxon>
        <taxon>Palleronia</taxon>
    </lineage>
</organism>
<protein>
    <recommendedName>
        <fullName evidence="3">IS3 family transposase</fullName>
    </recommendedName>
</protein>
<name>A0A2R8BWQ2_9RHOB</name>